<accession>F6BAW5</accession>
<keyword evidence="1" id="KW-0472">Membrane</keyword>
<gene>
    <name evidence="2" type="ordered locus">Metig_1518</name>
</gene>
<reference evidence="2 3" key="1">
    <citation type="submission" date="2011-05" db="EMBL/GenBank/DDBJ databases">
        <title>Complete sequence of Methanotorris igneus Kol 5.</title>
        <authorList>
            <consortium name="US DOE Joint Genome Institute"/>
            <person name="Lucas S."/>
            <person name="Han J."/>
            <person name="Lapidus A."/>
            <person name="Cheng J.-F."/>
            <person name="Goodwin L."/>
            <person name="Pitluck S."/>
            <person name="Peters L."/>
            <person name="Mikhailova N."/>
            <person name="Chertkov O."/>
            <person name="Han C."/>
            <person name="Tapia R."/>
            <person name="Land M."/>
            <person name="Hauser L."/>
            <person name="Kyrpides N."/>
            <person name="Ivanova N."/>
            <person name="Pagani I."/>
            <person name="Sieprawska-Lupa M."/>
            <person name="Whitman W."/>
            <person name="Woyke T."/>
        </authorList>
    </citation>
    <scope>NUCLEOTIDE SEQUENCE [LARGE SCALE GENOMIC DNA]</scope>
    <source>
        <strain evidence="3">DSM 5666 / JCM 11834 / Kol 5</strain>
    </source>
</reference>
<dbReference type="EMBL" id="CP002737">
    <property type="protein sequence ID" value="AEF97052.1"/>
    <property type="molecule type" value="Genomic_DNA"/>
</dbReference>
<dbReference type="KEGG" id="mig:Metig_1518"/>
<keyword evidence="3" id="KW-1185">Reference proteome</keyword>
<feature type="transmembrane region" description="Helical" evidence="1">
    <location>
        <begin position="458"/>
        <end position="476"/>
    </location>
</feature>
<keyword evidence="1" id="KW-0812">Transmembrane</keyword>
<evidence type="ECO:0000313" key="3">
    <source>
        <dbReference type="Proteomes" id="UP000009227"/>
    </source>
</evidence>
<dbReference type="STRING" id="880724.Metig_1518"/>
<evidence type="ECO:0000256" key="1">
    <source>
        <dbReference type="SAM" id="Phobius"/>
    </source>
</evidence>
<proteinExistence type="predicted"/>
<keyword evidence="1" id="KW-1133">Transmembrane helix</keyword>
<dbReference type="HOGENOM" id="CLU_570630_0_0_2"/>
<evidence type="ECO:0000313" key="2">
    <source>
        <dbReference type="EMBL" id="AEF97052.1"/>
    </source>
</evidence>
<organism evidence="3">
    <name type="scientific">Methanotorris igneus (strain DSM 5666 / JCM 11834 / Kol 5)</name>
    <dbReference type="NCBI Taxonomy" id="880724"/>
    <lineage>
        <taxon>Archaea</taxon>
        <taxon>Methanobacteriati</taxon>
        <taxon>Methanobacteriota</taxon>
        <taxon>Methanomada group</taxon>
        <taxon>Methanococci</taxon>
        <taxon>Methanococcales</taxon>
        <taxon>Methanocaldococcaceae</taxon>
        <taxon>Methanotorris</taxon>
    </lineage>
</organism>
<protein>
    <submittedName>
        <fullName evidence="2">Uncharacterized protein</fullName>
    </submittedName>
</protein>
<name>F6BAW5_METIK</name>
<dbReference type="Proteomes" id="UP000009227">
    <property type="component" value="Chromosome"/>
</dbReference>
<dbReference type="InterPro" id="IPR013783">
    <property type="entry name" value="Ig-like_fold"/>
</dbReference>
<dbReference type="AlphaFoldDB" id="F6BAW5"/>
<sequence>MVSIKKILMSCLILLLISSVYAVSDVKITPSNPKVGDIITITGKANPNEDINCQAWFEISPSIVIQPYFLHKMYNVEIPSTPNAFKVIGENVDRLYINIKMGIWVTKSATANSDGIAVISKSNVPAGTYDMEIGGTIKDPSKPVKLKIIASTTIKADENGNFKYSYKANNIPEGTVVHLNIGGVSRDVLIGGDTPTPPTTVTDNTTTTDKVLDKEPPKIIVLSPSKREFNTDKVDFDIIVEDKSSYSVKIYLNGKEIKYKKEDNHLFGTLYLNPGENELKIEAEDKFNNKNEVILKLIYTYNKISENKEEQSNKNTNEIKEIISEKKTEKNNNQENIVYGTVIKKVGNATLIIEDGTKISKEGEINIEEVPIPNTTISYLITPEDAEFSKPLELRIKIKNKNISVLYYDKSLNSWINVPYTIDEGEVIIKINKGGYYAIKELNLNDDKSSIFDNIRNTFVVFFNIILLIIKMIFGFI</sequence>
<dbReference type="Gene3D" id="2.60.40.10">
    <property type="entry name" value="Immunoglobulins"/>
    <property type="match status" value="1"/>
</dbReference>